<accession>A0ABQ6C636</accession>
<comment type="caution">
    <text evidence="1">The sequence shown here is derived from an EMBL/GenBank/DDBJ whole genome shotgun (WGS) entry which is preliminary data.</text>
</comment>
<dbReference type="Proteomes" id="UP001156903">
    <property type="component" value="Unassembled WGS sequence"/>
</dbReference>
<dbReference type="EMBL" id="BSPB01000005">
    <property type="protein sequence ID" value="GLS13662.1"/>
    <property type="molecule type" value="Genomic_DNA"/>
</dbReference>
<evidence type="ECO:0000313" key="1">
    <source>
        <dbReference type="EMBL" id="GLS13662.1"/>
    </source>
</evidence>
<name>A0ABQ6C636_9BURK</name>
<keyword evidence="2" id="KW-1185">Reference proteome</keyword>
<evidence type="ECO:0008006" key="3">
    <source>
        <dbReference type="Google" id="ProtNLM"/>
    </source>
</evidence>
<sequence>MPHTIDLLEKALAKQKAASWCRQFNITEAAISAAKKRGRLSPTLAGIFAMEMGADPIYWTAVAAAEAEPPGPLRERLEKSLERRKTVL</sequence>
<evidence type="ECO:0000313" key="2">
    <source>
        <dbReference type="Proteomes" id="UP001156903"/>
    </source>
</evidence>
<proteinExistence type="predicted"/>
<dbReference type="RefSeq" id="WP_284307009.1">
    <property type="nucleotide sequence ID" value="NZ_BSPB01000005.1"/>
</dbReference>
<protein>
    <recommendedName>
        <fullName evidence="3">Transcriptional regulator</fullName>
    </recommendedName>
</protein>
<organism evidence="1 2">
    <name type="scientific">Hydrogenophaga electricum</name>
    <dbReference type="NCBI Taxonomy" id="1230953"/>
    <lineage>
        <taxon>Bacteria</taxon>
        <taxon>Pseudomonadati</taxon>
        <taxon>Pseudomonadota</taxon>
        <taxon>Betaproteobacteria</taxon>
        <taxon>Burkholderiales</taxon>
        <taxon>Comamonadaceae</taxon>
        <taxon>Hydrogenophaga</taxon>
    </lineage>
</organism>
<reference evidence="2" key="1">
    <citation type="journal article" date="2019" name="Int. J. Syst. Evol. Microbiol.">
        <title>The Global Catalogue of Microorganisms (GCM) 10K type strain sequencing project: providing services to taxonomists for standard genome sequencing and annotation.</title>
        <authorList>
            <consortium name="The Broad Institute Genomics Platform"/>
            <consortium name="The Broad Institute Genome Sequencing Center for Infectious Disease"/>
            <person name="Wu L."/>
            <person name="Ma J."/>
        </authorList>
    </citation>
    <scope>NUCLEOTIDE SEQUENCE [LARGE SCALE GENOMIC DNA]</scope>
    <source>
        <strain evidence="2">NBRC 109341</strain>
    </source>
</reference>
<gene>
    <name evidence="1" type="ORF">GCM10007935_10920</name>
</gene>